<comment type="similarity">
    <text evidence="3">Belongs to the JHDM3 histone demethylase family.</text>
</comment>
<protein>
    <recommendedName>
        <fullName evidence="4">[histone H3]-trimethyl-L-lysine(9) demethylase</fullName>
        <ecNumber evidence="4">1.14.11.66</ecNumber>
    </recommendedName>
</protein>
<evidence type="ECO:0000256" key="7">
    <source>
        <dbReference type="ARBA" id="ARBA00022771"/>
    </source>
</evidence>
<comment type="catalytic activity">
    <reaction evidence="16">
        <text>N(6),N(6),N(6)-trimethyl-L-lysyl(9)-[histone H3] + 2 2-oxoglutarate + 2 O2 = N(6)-methyl-L-lysyl(9)-[histone H3] + 2 formaldehyde + 2 succinate + 2 CO2</text>
        <dbReference type="Rhea" id="RHEA:60200"/>
        <dbReference type="Rhea" id="RHEA-COMP:15538"/>
        <dbReference type="Rhea" id="RHEA-COMP:15542"/>
        <dbReference type="ChEBI" id="CHEBI:15379"/>
        <dbReference type="ChEBI" id="CHEBI:16526"/>
        <dbReference type="ChEBI" id="CHEBI:16810"/>
        <dbReference type="ChEBI" id="CHEBI:16842"/>
        <dbReference type="ChEBI" id="CHEBI:30031"/>
        <dbReference type="ChEBI" id="CHEBI:61929"/>
        <dbReference type="ChEBI" id="CHEBI:61961"/>
        <dbReference type="EC" id="1.14.11.66"/>
    </reaction>
</comment>
<evidence type="ECO:0000256" key="6">
    <source>
        <dbReference type="ARBA" id="ARBA00022737"/>
    </source>
</evidence>
<feature type="non-terminal residue" evidence="19">
    <location>
        <position position="1"/>
    </location>
</feature>
<name>A0AAD8A4K0_DIPPU</name>
<dbReference type="GO" id="GO:0008270">
    <property type="term" value="F:zinc ion binding"/>
    <property type="evidence" value="ECO:0007669"/>
    <property type="project" value="UniProtKB-KW"/>
</dbReference>
<dbReference type="Pfam" id="PF18104">
    <property type="entry name" value="Tudor_2"/>
    <property type="match status" value="2"/>
</dbReference>
<feature type="non-terminal residue" evidence="19">
    <location>
        <position position="411"/>
    </location>
</feature>
<keyword evidence="13" id="KW-0805">Transcription regulation</keyword>
<evidence type="ECO:0000256" key="3">
    <source>
        <dbReference type="ARBA" id="ARBA00009711"/>
    </source>
</evidence>
<evidence type="ECO:0000259" key="18">
    <source>
        <dbReference type="PROSITE" id="PS51805"/>
    </source>
</evidence>
<dbReference type="SMART" id="SM00249">
    <property type="entry name" value="PHD"/>
    <property type="match status" value="2"/>
</dbReference>
<keyword evidence="11" id="KW-0560">Oxidoreductase</keyword>
<dbReference type="GO" id="GO:0006357">
    <property type="term" value="P:regulation of transcription by RNA polymerase II"/>
    <property type="evidence" value="ECO:0007669"/>
    <property type="project" value="TreeGrafter"/>
</dbReference>
<dbReference type="SUPFAM" id="SSF57903">
    <property type="entry name" value="FYVE/PHD zinc finger"/>
    <property type="match status" value="1"/>
</dbReference>
<dbReference type="SUPFAM" id="SSF63748">
    <property type="entry name" value="Tudor/PWWP/MBT"/>
    <property type="match status" value="2"/>
</dbReference>
<evidence type="ECO:0000256" key="16">
    <source>
        <dbReference type="ARBA" id="ARBA00049349"/>
    </source>
</evidence>
<dbReference type="PROSITE" id="PS51805">
    <property type="entry name" value="EPHD"/>
    <property type="match status" value="1"/>
</dbReference>
<sequence>PAYLEDILSNPFSHYFVERAFNAYWSQLQPHCSICMAFGIAKWSNGIMPTNWKETEPSKKPATSPVWMSTSYFNTYKDAVSGSACKQGRENIDNSTLLTCRDCAVCVHVGCYGVTVLPKSHISDWRCDKCRSGMNDVSCCLCSIRGGAVKRTTDAQWAHVLCALVLPGVAFKDSLCKEPISVLSLNMANKKLQCSFCTTSNGGCTKCSQQQCHAVYHPMCALVAGAQFNISTSNGTQMGILCKTHAMKQDKLFYTHLGEAVWARHKNGRYYKGRIVNMEETQMYKVLFDDGSFSDNLYAQDLTNYQCMKDGPPSVGTDVNVLWNDGKTYKGIFEGTNQQLLYTVLFEDNSRLALKREAIYNLDEDMPKKVRGRLSTATAVRHEDHFQVSTDLSGQQRINRGTNPRYSNCSP</sequence>
<dbReference type="GO" id="GO:0005634">
    <property type="term" value="C:nucleus"/>
    <property type="evidence" value="ECO:0007669"/>
    <property type="project" value="UniProtKB-SubCell"/>
</dbReference>
<evidence type="ECO:0000256" key="10">
    <source>
        <dbReference type="ARBA" id="ARBA00022964"/>
    </source>
</evidence>
<comment type="cofactor">
    <cofactor evidence="1">
        <name>Fe(2+)</name>
        <dbReference type="ChEBI" id="CHEBI:29033"/>
    </cofactor>
</comment>
<evidence type="ECO:0000256" key="2">
    <source>
        <dbReference type="ARBA" id="ARBA00004123"/>
    </source>
</evidence>
<keyword evidence="5" id="KW-0479">Metal-binding</keyword>
<evidence type="ECO:0000313" key="19">
    <source>
        <dbReference type="EMBL" id="KAJ9592357.1"/>
    </source>
</evidence>
<dbReference type="Gene3D" id="2.30.30.140">
    <property type="match status" value="1"/>
</dbReference>
<organism evidence="19 20">
    <name type="scientific">Diploptera punctata</name>
    <name type="common">Pacific beetle cockroach</name>
    <dbReference type="NCBI Taxonomy" id="6984"/>
    <lineage>
        <taxon>Eukaryota</taxon>
        <taxon>Metazoa</taxon>
        <taxon>Ecdysozoa</taxon>
        <taxon>Arthropoda</taxon>
        <taxon>Hexapoda</taxon>
        <taxon>Insecta</taxon>
        <taxon>Pterygota</taxon>
        <taxon>Neoptera</taxon>
        <taxon>Polyneoptera</taxon>
        <taxon>Dictyoptera</taxon>
        <taxon>Blattodea</taxon>
        <taxon>Blaberoidea</taxon>
        <taxon>Blaberidae</taxon>
        <taxon>Diplopterinae</taxon>
        <taxon>Diploptera</taxon>
    </lineage>
</organism>
<dbReference type="InterPro" id="IPR034732">
    <property type="entry name" value="EPHD"/>
</dbReference>
<dbReference type="InterPro" id="IPR019787">
    <property type="entry name" value="Znf_PHD-finger"/>
</dbReference>
<keyword evidence="14" id="KW-0804">Transcription</keyword>
<dbReference type="FunFam" id="3.10.330.70:FF:000001">
    <property type="entry name" value="Putative lysine-specific demethylase 4a"/>
    <property type="match status" value="1"/>
</dbReference>
<evidence type="ECO:0000256" key="1">
    <source>
        <dbReference type="ARBA" id="ARBA00001954"/>
    </source>
</evidence>
<dbReference type="PANTHER" id="PTHR13793">
    <property type="entry name" value="PHD FINGER PROTEINS"/>
    <property type="match status" value="1"/>
</dbReference>
<dbReference type="EMBL" id="JASPKZ010003838">
    <property type="protein sequence ID" value="KAJ9592357.1"/>
    <property type="molecule type" value="Genomic_DNA"/>
</dbReference>
<evidence type="ECO:0000256" key="17">
    <source>
        <dbReference type="SAM" id="MobiDB-lite"/>
    </source>
</evidence>
<evidence type="ECO:0000256" key="15">
    <source>
        <dbReference type="ARBA" id="ARBA00023242"/>
    </source>
</evidence>
<keyword evidence="15" id="KW-0539">Nucleus</keyword>
<dbReference type="GO" id="GO:0140684">
    <property type="term" value="F:histone H3K9me2/H3K9me3 demethylase activity"/>
    <property type="evidence" value="ECO:0007669"/>
    <property type="project" value="UniProtKB-EC"/>
</dbReference>
<evidence type="ECO:0000256" key="14">
    <source>
        <dbReference type="ARBA" id="ARBA00023163"/>
    </source>
</evidence>
<evidence type="ECO:0000256" key="9">
    <source>
        <dbReference type="ARBA" id="ARBA00022853"/>
    </source>
</evidence>
<dbReference type="PANTHER" id="PTHR13793:SF107">
    <property type="entry name" value="BROMODOMAIN-CONTAINING PROTEIN HOMOLOG"/>
    <property type="match status" value="1"/>
</dbReference>
<reference evidence="19" key="1">
    <citation type="journal article" date="2023" name="IScience">
        <title>Live-bearing cockroach genome reveals convergent evolutionary mechanisms linked to viviparity in insects and beyond.</title>
        <authorList>
            <person name="Fouks B."/>
            <person name="Harrison M.C."/>
            <person name="Mikhailova A.A."/>
            <person name="Marchal E."/>
            <person name="English S."/>
            <person name="Carruthers M."/>
            <person name="Jennings E.C."/>
            <person name="Chiamaka E.L."/>
            <person name="Frigard R.A."/>
            <person name="Pippel M."/>
            <person name="Attardo G.M."/>
            <person name="Benoit J.B."/>
            <person name="Bornberg-Bauer E."/>
            <person name="Tobe S.S."/>
        </authorList>
    </citation>
    <scope>NUCLEOTIDE SEQUENCE</scope>
    <source>
        <strain evidence="19">Stay&amp;Tobe</strain>
    </source>
</reference>
<evidence type="ECO:0000256" key="4">
    <source>
        <dbReference type="ARBA" id="ARBA00012900"/>
    </source>
</evidence>
<keyword evidence="8" id="KW-0862">Zinc</keyword>
<gene>
    <name evidence="19" type="ORF">L9F63_015963</name>
</gene>
<dbReference type="EC" id="1.14.11.66" evidence="4"/>
<dbReference type="InterPro" id="IPR050701">
    <property type="entry name" value="Histone_Mod_Regulator"/>
</dbReference>
<keyword evidence="9" id="KW-0156">Chromatin regulator</keyword>
<comment type="caution">
    <text evidence="19">The sequence shown here is derived from an EMBL/GenBank/DDBJ whole genome shotgun (WGS) entry which is preliminary data.</text>
</comment>
<dbReference type="InterPro" id="IPR013083">
    <property type="entry name" value="Znf_RING/FYVE/PHD"/>
</dbReference>
<dbReference type="SMART" id="SM00333">
    <property type="entry name" value="TUDOR"/>
    <property type="match status" value="2"/>
</dbReference>
<dbReference type="Pfam" id="PF13832">
    <property type="entry name" value="zf-HC5HC2H_2"/>
    <property type="match status" value="1"/>
</dbReference>
<evidence type="ECO:0000313" key="20">
    <source>
        <dbReference type="Proteomes" id="UP001233999"/>
    </source>
</evidence>
<keyword evidence="20" id="KW-1185">Reference proteome</keyword>
<dbReference type="CDD" id="cd20391">
    <property type="entry name" value="Tudor_JMJD2_rpt1"/>
    <property type="match status" value="1"/>
</dbReference>
<dbReference type="AlphaFoldDB" id="A0AAD8A4K0"/>
<dbReference type="InterPro" id="IPR001965">
    <property type="entry name" value="Znf_PHD"/>
</dbReference>
<evidence type="ECO:0000256" key="11">
    <source>
        <dbReference type="ARBA" id="ARBA00023002"/>
    </source>
</evidence>
<keyword evidence="7" id="KW-0863">Zinc-finger</keyword>
<dbReference type="InterPro" id="IPR011011">
    <property type="entry name" value="Znf_FYVE_PHD"/>
</dbReference>
<comment type="subcellular location">
    <subcellularLocation>
        <location evidence="2">Nucleus</location>
    </subcellularLocation>
</comment>
<evidence type="ECO:0000256" key="8">
    <source>
        <dbReference type="ARBA" id="ARBA00022833"/>
    </source>
</evidence>
<evidence type="ECO:0000256" key="5">
    <source>
        <dbReference type="ARBA" id="ARBA00022723"/>
    </source>
</evidence>
<dbReference type="Gene3D" id="3.10.330.70">
    <property type="match status" value="1"/>
</dbReference>
<keyword evidence="12" id="KW-0408">Iron</keyword>
<dbReference type="Gene3D" id="3.30.40.10">
    <property type="entry name" value="Zinc/RING finger domain, C3HC4 (zinc finger)"/>
    <property type="match status" value="2"/>
</dbReference>
<keyword evidence="6" id="KW-0677">Repeat</keyword>
<evidence type="ECO:0000256" key="13">
    <source>
        <dbReference type="ARBA" id="ARBA00023015"/>
    </source>
</evidence>
<reference evidence="19" key="2">
    <citation type="submission" date="2023-05" db="EMBL/GenBank/DDBJ databases">
        <authorList>
            <person name="Fouks B."/>
        </authorList>
    </citation>
    <scope>NUCLEOTIDE SEQUENCE</scope>
    <source>
        <strain evidence="19">Stay&amp;Tobe</strain>
        <tissue evidence="19">Testes</tissue>
    </source>
</reference>
<dbReference type="InterPro" id="IPR040477">
    <property type="entry name" value="KDM4-like_Tudor"/>
</dbReference>
<feature type="region of interest" description="Disordered" evidence="17">
    <location>
        <begin position="388"/>
        <end position="411"/>
    </location>
</feature>
<evidence type="ECO:0000256" key="12">
    <source>
        <dbReference type="ARBA" id="ARBA00023004"/>
    </source>
</evidence>
<dbReference type="InterPro" id="IPR002999">
    <property type="entry name" value="Tudor"/>
</dbReference>
<dbReference type="Pfam" id="PF13831">
    <property type="entry name" value="PHD_2"/>
    <property type="match status" value="1"/>
</dbReference>
<proteinExistence type="inferred from homology"/>
<feature type="domain" description="PHD-type" evidence="18">
    <location>
        <begin position="136"/>
        <end position="246"/>
    </location>
</feature>
<keyword evidence="10" id="KW-0223">Dioxygenase</keyword>
<accession>A0AAD8A4K0</accession>
<dbReference type="Proteomes" id="UP001233999">
    <property type="component" value="Unassembled WGS sequence"/>
</dbReference>
<dbReference type="CDD" id="cd20392">
    <property type="entry name" value="Tudor_JMJD2_rpt2"/>
    <property type="match status" value="1"/>
</dbReference>